<organism evidence="2 3">
    <name type="scientific">Nostoc spongiaeforme FACHB-130</name>
    <dbReference type="NCBI Taxonomy" id="1357510"/>
    <lineage>
        <taxon>Bacteria</taxon>
        <taxon>Bacillati</taxon>
        <taxon>Cyanobacteriota</taxon>
        <taxon>Cyanophyceae</taxon>
        <taxon>Nostocales</taxon>
        <taxon>Nostocaceae</taxon>
        <taxon>Nostoc</taxon>
    </lineage>
</organism>
<protein>
    <submittedName>
        <fullName evidence="2">PEP-CTERM sorting domain-containing protein</fullName>
    </submittedName>
</protein>
<dbReference type="EMBL" id="JACJTB010000026">
    <property type="protein sequence ID" value="MBD2596351.1"/>
    <property type="molecule type" value="Genomic_DNA"/>
</dbReference>
<feature type="chain" id="PRO_5045282319" evidence="1">
    <location>
        <begin position="28"/>
        <end position="247"/>
    </location>
</feature>
<dbReference type="NCBIfam" id="NF033208">
    <property type="entry name" value="choice_anch_E"/>
    <property type="match status" value="1"/>
</dbReference>
<comment type="caution">
    <text evidence="2">The sequence shown here is derived from an EMBL/GenBank/DDBJ whole genome shotgun (WGS) entry which is preliminary data.</text>
</comment>
<name>A0ABR8FZE6_9NOSO</name>
<feature type="signal peptide" evidence="1">
    <location>
        <begin position="1"/>
        <end position="27"/>
    </location>
</feature>
<evidence type="ECO:0000256" key="1">
    <source>
        <dbReference type="SAM" id="SignalP"/>
    </source>
</evidence>
<keyword evidence="3" id="KW-1185">Reference proteome</keyword>
<dbReference type="Proteomes" id="UP000603457">
    <property type="component" value="Unassembled WGS sequence"/>
</dbReference>
<keyword evidence="1" id="KW-0732">Signal</keyword>
<evidence type="ECO:0000313" key="2">
    <source>
        <dbReference type="EMBL" id="MBD2596351.1"/>
    </source>
</evidence>
<evidence type="ECO:0000313" key="3">
    <source>
        <dbReference type="Proteomes" id="UP000603457"/>
    </source>
</evidence>
<accession>A0ABR8FZE6</accession>
<dbReference type="NCBIfam" id="TIGR02595">
    <property type="entry name" value="PEP_CTERM"/>
    <property type="match status" value="1"/>
</dbReference>
<dbReference type="InterPro" id="IPR013424">
    <property type="entry name" value="Ice-binding_C"/>
</dbReference>
<reference evidence="2 3" key="1">
    <citation type="journal article" date="2020" name="ISME J.">
        <title>Comparative genomics reveals insights into cyanobacterial evolution and habitat adaptation.</title>
        <authorList>
            <person name="Chen M.Y."/>
            <person name="Teng W.K."/>
            <person name="Zhao L."/>
            <person name="Hu C.X."/>
            <person name="Zhou Y.K."/>
            <person name="Han B.P."/>
            <person name="Song L.R."/>
            <person name="Shu W.S."/>
        </authorList>
    </citation>
    <scope>NUCLEOTIDE SEQUENCE [LARGE SCALE GENOMIC DNA]</scope>
    <source>
        <strain evidence="2 3">FACHB-130</strain>
    </source>
</reference>
<proteinExistence type="predicted"/>
<gene>
    <name evidence="2" type="ORF">H6G74_18740</name>
</gene>
<dbReference type="RefSeq" id="WP_190969095.1">
    <property type="nucleotide sequence ID" value="NZ_JACJTB010000026.1"/>
</dbReference>
<sequence>MTTKLFQTLAAATTLAGIVATAGAANAASLSYTTQYQYKPTDGTPVSADGFYKTDIEDIISVNKFNSKLGTLKSVTIDFVGNLKGDAAFENRSSRAATVLVDLAGELSLELPAGVERFNVTPTQSYTYQVARFDGISDFGGASGRTVSGLSATLAQTQTIASSDEFFQYFLGTGTADFTFKAFADSRVTGSGNFDSRINTYASAGLTVTYDYDPKAVPEPSAAIGLGLVAGIGLMSQRRKNWLKASN</sequence>